<keyword evidence="9" id="KW-1185">Reference proteome</keyword>
<comment type="subcellular location">
    <subcellularLocation>
        <location evidence="1">Membrane</location>
        <topology evidence="1">Multi-pass membrane protein</topology>
    </subcellularLocation>
</comment>
<proteinExistence type="inferred from homology"/>
<comment type="caution">
    <text evidence="8">The sequence shown here is derived from an EMBL/GenBank/DDBJ whole genome shotgun (WGS) entry which is preliminary data.</text>
</comment>
<keyword evidence="3 7" id="KW-0812">Transmembrane</keyword>
<feature type="transmembrane region" description="Helical" evidence="7">
    <location>
        <begin position="232"/>
        <end position="250"/>
    </location>
</feature>
<feature type="transmembrane region" description="Helical" evidence="7">
    <location>
        <begin position="262"/>
        <end position="283"/>
    </location>
</feature>
<feature type="transmembrane region" description="Helical" evidence="7">
    <location>
        <begin position="94"/>
        <end position="116"/>
    </location>
</feature>
<feature type="transmembrane region" description="Helical" evidence="7">
    <location>
        <begin position="303"/>
        <end position="325"/>
    </location>
</feature>
<feature type="transmembrane region" description="Helical" evidence="7">
    <location>
        <begin position="128"/>
        <end position="147"/>
    </location>
</feature>
<feature type="transmembrane region" description="Helical" evidence="7">
    <location>
        <begin position="63"/>
        <end position="82"/>
    </location>
</feature>
<dbReference type="AlphaFoldDB" id="A0AAN8J7J2"/>
<feature type="transmembrane region" description="Helical" evidence="7">
    <location>
        <begin position="159"/>
        <end position="182"/>
    </location>
</feature>
<protein>
    <submittedName>
        <fullName evidence="8">Uncharacterized protein</fullName>
    </submittedName>
</protein>
<keyword evidence="5 7" id="KW-0472">Membrane</keyword>
<keyword evidence="4 7" id="KW-1133">Transmembrane helix</keyword>
<feature type="binding site" evidence="6">
    <location>
        <position position="113"/>
    </location>
    <ligand>
        <name>Zn(2+)</name>
        <dbReference type="ChEBI" id="CHEBI:29105"/>
    </ligand>
</feature>
<organism evidence="8 9">
    <name type="scientific">Patella caerulea</name>
    <name type="common">Rayed Mediterranean limpet</name>
    <dbReference type="NCBI Taxonomy" id="87958"/>
    <lineage>
        <taxon>Eukaryota</taxon>
        <taxon>Metazoa</taxon>
        <taxon>Spiralia</taxon>
        <taxon>Lophotrochozoa</taxon>
        <taxon>Mollusca</taxon>
        <taxon>Gastropoda</taxon>
        <taxon>Patellogastropoda</taxon>
        <taxon>Patelloidea</taxon>
        <taxon>Patellidae</taxon>
        <taxon>Patella</taxon>
    </lineage>
</organism>
<evidence type="ECO:0000256" key="4">
    <source>
        <dbReference type="ARBA" id="ARBA00022989"/>
    </source>
</evidence>
<comment type="similarity">
    <text evidence="2">Belongs to the ADIPOR family.</text>
</comment>
<keyword evidence="6" id="KW-0862">Zinc</keyword>
<evidence type="ECO:0000313" key="9">
    <source>
        <dbReference type="Proteomes" id="UP001347796"/>
    </source>
</evidence>
<feature type="transmembrane region" description="Helical" evidence="7">
    <location>
        <begin position="194"/>
        <end position="212"/>
    </location>
</feature>
<accession>A0AAN8J7J2</accession>
<sequence length="336" mass="38407">MSFISSTIGLIRHYLCIQKTVSAKSLPVQFREPYILTGYRLPNKTWSYYIISLFQWHNETINVWTHLIACIFVLAELAMFGLQYDLFGNKDGGALLAFGLSCIVMFLISSMSHLLHLKSIKVHYILSLADYAGISLYGSGAGIATFYSSARPEVYKIMAPYYIIGNVFVGWLVYATCVIAKLKFVGPHQLERKLLQIFSFTIQGAWILIPILSNYFHCFMDEKCSFMDLNHMTMSFFLCLVEAVAFAAHIPERYRPKMFDYVGHGHQIFHLLCIYSIIYQMRSVDLNIKRGLADHTRMNINDVLIGFSVLILSQIITTFCILGLVDKKVKEIAKKH</sequence>
<keyword evidence="6" id="KW-0479">Metal-binding</keyword>
<evidence type="ECO:0000256" key="1">
    <source>
        <dbReference type="ARBA" id="ARBA00004141"/>
    </source>
</evidence>
<dbReference type="GO" id="GO:0038023">
    <property type="term" value="F:signaling receptor activity"/>
    <property type="evidence" value="ECO:0007669"/>
    <property type="project" value="TreeGrafter"/>
</dbReference>
<dbReference type="GO" id="GO:0046872">
    <property type="term" value="F:metal ion binding"/>
    <property type="evidence" value="ECO:0007669"/>
    <property type="project" value="UniProtKB-KW"/>
</dbReference>
<name>A0AAN8J7J2_PATCE</name>
<reference evidence="8 9" key="1">
    <citation type="submission" date="2024-01" db="EMBL/GenBank/DDBJ databases">
        <title>The genome of the rayed Mediterranean limpet Patella caerulea (Linnaeus, 1758).</title>
        <authorList>
            <person name="Anh-Thu Weber A."/>
            <person name="Halstead-Nussloch G."/>
        </authorList>
    </citation>
    <scope>NUCLEOTIDE SEQUENCE [LARGE SCALE GENOMIC DNA]</scope>
    <source>
        <strain evidence="8">AATW-2023a</strain>
        <tissue evidence="8">Whole specimen</tissue>
    </source>
</reference>
<evidence type="ECO:0000256" key="2">
    <source>
        <dbReference type="ARBA" id="ARBA00007018"/>
    </source>
</evidence>
<dbReference type="Proteomes" id="UP001347796">
    <property type="component" value="Unassembled WGS sequence"/>
</dbReference>
<feature type="binding site" evidence="6">
    <location>
        <position position="266"/>
    </location>
    <ligand>
        <name>Zn(2+)</name>
        <dbReference type="ChEBI" id="CHEBI:29105"/>
    </ligand>
</feature>
<dbReference type="InterPro" id="IPR004254">
    <property type="entry name" value="AdipoR/HlyIII-related"/>
</dbReference>
<dbReference type="PANTHER" id="PTHR20855:SF92">
    <property type="entry name" value="PROGESTIN AND ADIPOQ RECEPTOR FAMILY MEMBER 3-LIKE"/>
    <property type="match status" value="1"/>
</dbReference>
<evidence type="ECO:0000256" key="3">
    <source>
        <dbReference type="ARBA" id="ARBA00022692"/>
    </source>
</evidence>
<dbReference type="GO" id="GO:0016020">
    <property type="term" value="C:membrane"/>
    <property type="evidence" value="ECO:0007669"/>
    <property type="project" value="UniProtKB-SubCell"/>
</dbReference>
<feature type="binding site" evidence="6">
    <location>
        <position position="270"/>
    </location>
    <ligand>
        <name>Zn(2+)</name>
        <dbReference type="ChEBI" id="CHEBI:29105"/>
    </ligand>
</feature>
<dbReference type="PANTHER" id="PTHR20855">
    <property type="entry name" value="ADIPOR/PROGESTIN RECEPTOR-RELATED"/>
    <property type="match status" value="1"/>
</dbReference>
<dbReference type="EMBL" id="JAZGQO010000013">
    <property type="protein sequence ID" value="KAK6171992.1"/>
    <property type="molecule type" value="Genomic_DNA"/>
</dbReference>
<gene>
    <name evidence="8" type="ORF">SNE40_018400</name>
</gene>
<evidence type="ECO:0000256" key="5">
    <source>
        <dbReference type="ARBA" id="ARBA00023136"/>
    </source>
</evidence>
<evidence type="ECO:0000313" key="8">
    <source>
        <dbReference type="EMBL" id="KAK6171992.1"/>
    </source>
</evidence>
<evidence type="ECO:0000256" key="7">
    <source>
        <dbReference type="SAM" id="Phobius"/>
    </source>
</evidence>
<dbReference type="Pfam" id="PF03006">
    <property type="entry name" value="HlyIII"/>
    <property type="match status" value="1"/>
</dbReference>
<evidence type="ECO:0000256" key="6">
    <source>
        <dbReference type="PIRSR" id="PIRSR604254-1"/>
    </source>
</evidence>